<dbReference type="GO" id="GO:0016829">
    <property type="term" value="F:lyase activity"/>
    <property type="evidence" value="ECO:0007669"/>
    <property type="project" value="UniProtKB-KW"/>
</dbReference>
<keyword evidence="3" id="KW-0456">Lyase</keyword>
<keyword evidence="4" id="KW-1185">Reference proteome</keyword>
<feature type="domain" description="Polysaccharide lyase family 8 C-terminal" evidence="2">
    <location>
        <begin position="63"/>
        <end position="108"/>
    </location>
</feature>
<dbReference type="InterPro" id="IPR004103">
    <property type="entry name" value="Lyase_8_C"/>
</dbReference>
<reference evidence="3 4" key="1">
    <citation type="submission" date="2024-06" db="EMBL/GenBank/DDBJ databases">
        <title>The Natural Products Discovery Center: Release of the First 8490 Sequenced Strains for Exploring Actinobacteria Biosynthetic Diversity.</title>
        <authorList>
            <person name="Kalkreuter E."/>
            <person name="Kautsar S.A."/>
            <person name="Yang D."/>
            <person name="Bader C.D."/>
            <person name="Teijaro C.N."/>
            <person name="Fluegel L."/>
            <person name="Davis C.M."/>
            <person name="Simpson J.R."/>
            <person name="Lauterbach L."/>
            <person name="Steele A.D."/>
            <person name="Gui C."/>
            <person name="Meng S."/>
            <person name="Li G."/>
            <person name="Viehrig K."/>
            <person name="Ye F."/>
            <person name="Su P."/>
            <person name="Kiefer A.F."/>
            <person name="Nichols A."/>
            <person name="Cepeda A.J."/>
            <person name="Yan W."/>
            <person name="Fan B."/>
            <person name="Jiang Y."/>
            <person name="Adhikari A."/>
            <person name="Zheng C.-J."/>
            <person name="Schuster L."/>
            <person name="Cowan T.M."/>
            <person name="Smanski M.J."/>
            <person name="Chevrette M.G."/>
            <person name="De Carvalho L.P.S."/>
            <person name="Shen B."/>
        </authorList>
    </citation>
    <scope>NUCLEOTIDE SEQUENCE [LARGE SCALE GENOMIC DNA]</scope>
    <source>
        <strain evidence="3 4">NPDC052768</strain>
    </source>
</reference>
<dbReference type="Gene3D" id="2.60.220.10">
    <property type="entry name" value="Polysaccharide lyase family 8-like, C-terminal"/>
    <property type="match status" value="1"/>
</dbReference>
<dbReference type="SUPFAM" id="SSF49863">
    <property type="entry name" value="Hyaluronate lyase-like, C-terminal domain"/>
    <property type="match status" value="1"/>
</dbReference>
<proteinExistence type="predicted"/>
<name>A0ABV3JPN8_9ACTN</name>
<evidence type="ECO:0000313" key="3">
    <source>
        <dbReference type="EMBL" id="MEV5248819.1"/>
    </source>
</evidence>
<dbReference type="RefSeq" id="WP_364025596.1">
    <property type="nucleotide sequence ID" value="NZ_JBFATD010000012.1"/>
</dbReference>
<dbReference type="InterPro" id="IPR011071">
    <property type="entry name" value="Lyase_8-like_C"/>
</dbReference>
<dbReference type="Pfam" id="PF02884">
    <property type="entry name" value="Lyase_8_C"/>
    <property type="match status" value="1"/>
</dbReference>
<evidence type="ECO:0000313" key="4">
    <source>
        <dbReference type="Proteomes" id="UP001552527"/>
    </source>
</evidence>
<feature type="region of interest" description="Disordered" evidence="1">
    <location>
        <begin position="1"/>
        <end position="82"/>
    </location>
</feature>
<evidence type="ECO:0000256" key="1">
    <source>
        <dbReference type="SAM" id="MobiDB-lite"/>
    </source>
</evidence>
<organism evidence="3 4">
    <name type="scientific">Streptomyces werraensis</name>
    <dbReference type="NCBI Taxonomy" id="68284"/>
    <lineage>
        <taxon>Bacteria</taxon>
        <taxon>Bacillati</taxon>
        <taxon>Actinomycetota</taxon>
        <taxon>Actinomycetes</taxon>
        <taxon>Kitasatosporales</taxon>
        <taxon>Streptomycetaceae</taxon>
        <taxon>Streptomyces</taxon>
    </lineage>
</organism>
<gene>
    <name evidence="3" type="ORF">AB0K95_26635</name>
</gene>
<accession>A0ABV3JPN8</accession>
<sequence length="153" mass="15812">MPCAGAGRGRPRLSARSVPGHSGERFRATPEEAVCDPGRAAGQGQPRGSPARPSAPADPAGRTWRARAAGSSSAGGLTVARPAGVLLRRQGRTATLCVSDPTRTGEALELEWDHPVREAPDPVEILATGPRLRPRVTPGEACATHGCEAALSR</sequence>
<dbReference type="Proteomes" id="UP001552527">
    <property type="component" value="Unassembled WGS sequence"/>
</dbReference>
<evidence type="ECO:0000259" key="2">
    <source>
        <dbReference type="Pfam" id="PF02884"/>
    </source>
</evidence>
<protein>
    <submittedName>
        <fullName evidence="3">Polysaccharide lyase beta-sandwich domain-containing protein</fullName>
    </submittedName>
</protein>
<feature type="compositionally biased region" description="Low complexity" evidence="1">
    <location>
        <begin position="46"/>
        <end position="76"/>
    </location>
</feature>
<dbReference type="EMBL" id="JBFATE010000012">
    <property type="protein sequence ID" value="MEV5248819.1"/>
    <property type="molecule type" value="Genomic_DNA"/>
</dbReference>
<comment type="caution">
    <text evidence="3">The sequence shown here is derived from an EMBL/GenBank/DDBJ whole genome shotgun (WGS) entry which is preliminary data.</text>
</comment>